<dbReference type="InterPro" id="IPR010832">
    <property type="entry name" value="ProSAAS"/>
</dbReference>
<evidence type="ECO:0000256" key="1">
    <source>
        <dbReference type="SAM" id="MobiDB-lite"/>
    </source>
</evidence>
<dbReference type="Pfam" id="PF07259">
    <property type="entry name" value="ProSAAS"/>
    <property type="match status" value="1"/>
</dbReference>
<dbReference type="GO" id="GO:0004866">
    <property type="term" value="F:endopeptidase inhibitor activity"/>
    <property type="evidence" value="ECO:0007669"/>
    <property type="project" value="InterPro"/>
</dbReference>
<organism evidence="3 4">
    <name type="scientific">Channa argus</name>
    <name type="common">Northern snakehead</name>
    <name type="synonym">Ophicephalus argus</name>
    <dbReference type="NCBI Taxonomy" id="215402"/>
    <lineage>
        <taxon>Eukaryota</taxon>
        <taxon>Metazoa</taxon>
        <taxon>Chordata</taxon>
        <taxon>Craniata</taxon>
        <taxon>Vertebrata</taxon>
        <taxon>Euteleostomi</taxon>
        <taxon>Actinopterygii</taxon>
        <taxon>Neopterygii</taxon>
        <taxon>Teleostei</taxon>
        <taxon>Neoteleostei</taxon>
        <taxon>Acanthomorphata</taxon>
        <taxon>Anabantaria</taxon>
        <taxon>Anabantiformes</taxon>
        <taxon>Channoidei</taxon>
        <taxon>Channidae</taxon>
        <taxon>Channa</taxon>
    </lineage>
</organism>
<sequence length="414" mass="46483">MASLILLLLSTALIYTTQDKPLQKDCVRLKLNWKCPRGLEWDLELCRVHGVLVRVTGHHYTDVVLENGRVITHQAEKQLVAMEPTTMSTLVAFCLRKFSPIDNPVRADDETTTEKLMKQSLPAARGGGRSLDVSVGGVRRQRRDIRNTLQYEDQMMSYPGTETGGGGNDLYYQSGDWRGRGLDQALQRLLERDQRQELEEEQRAAYLAALLRLLSEAESAGLVGPGDVEVAGEDQEEDDDQGPQGDFQGPAPPDYDETGRGMSMGRPTAAWWGFLEPQLAQALLDRHMVARILSSIGPNNAPVISSGRRAKRDLSNTAAQPIIAHRRTRRSLDDVASLSPSNDPPLLRVKRLEEDEEEEKLRPPITGLQRMKRIDTMATGGVEELNHGSRKRQRRALNYDPQILIDQILEYMRE</sequence>
<feature type="signal peptide" evidence="2">
    <location>
        <begin position="1"/>
        <end position="19"/>
    </location>
</feature>
<evidence type="ECO:0000256" key="2">
    <source>
        <dbReference type="SAM" id="SignalP"/>
    </source>
</evidence>
<evidence type="ECO:0000313" key="3">
    <source>
        <dbReference type="EMBL" id="KAF3696328.1"/>
    </source>
</evidence>
<name>A0A6G1Q245_CHAAH</name>
<reference evidence="4" key="2">
    <citation type="submission" date="2019-02" db="EMBL/GenBank/DDBJ databases">
        <title>Opniocepnalus argus Var Kimnra genome.</title>
        <authorList>
            <person name="Zhou C."/>
            <person name="Xiao S."/>
        </authorList>
    </citation>
    <scope>NUCLEOTIDE SEQUENCE [LARGE SCALE GENOMIC DNA]</scope>
</reference>
<proteinExistence type="predicted"/>
<reference evidence="3 4" key="1">
    <citation type="submission" date="2019-02" db="EMBL/GenBank/DDBJ databases">
        <title>Opniocepnalus argus genome.</title>
        <authorList>
            <person name="Zhou C."/>
            <person name="Xiao S."/>
        </authorList>
    </citation>
    <scope>NUCLEOTIDE SEQUENCE [LARGE SCALE GENOMIC DNA]</scope>
    <source>
        <strain evidence="3">OARG1902GOOAL</strain>
        <tissue evidence="3">Muscle</tissue>
    </source>
</reference>
<protein>
    <submittedName>
        <fullName evidence="3">Uncharacterized protein</fullName>
    </submittedName>
</protein>
<evidence type="ECO:0000313" key="4">
    <source>
        <dbReference type="Proteomes" id="UP000503349"/>
    </source>
</evidence>
<keyword evidence="4" id="KW-1185">Reference proteome</keyword>
<accession>A0A6G1Q245</accession>
<dbReference type="EMBL" id="CM015723">
    <property type="protein sequence ID" value="KAF3696328.1"/>
    <property type="molecule type" value="Genomic_DNA"/>
</dbReference>
<gene>
    <name evidence="3" type="ORF">EXN66_Car012005</name>
</gene>
<feature type="chain" id="PRO_5026043320" evidence="2">
    <location>
        <begin position="20"/>
        <end position="414"/>
    </location>
</feature>
<dbReference type="Proteomes" id="UP000503349">
    <property type="component" value="Chromosome 12"/>
</dbReference>
<dbReference type="AlphaFoldDB" id="A0A6G1Q245"/>
<keyword evidence="2" id="KW-0732">Signal</keyword>
<feature type="compositionally biased region" description="Acidic residues" evidence="1">
    <location>
        <begin position="230"/>
        <end position="241"/>
    </location>
</feature>
<feature type="region of interest" description="Disordered" evidence="1">
    <location>
        <begin position="223"/>
        <end position="262"/>
    </location>
</feature>